<gene>
    <name evidence="2" type="ORF">ABOD76_11060</name>
</gene>
<dbReference type="AlphaFoldDB" id="A0AAU7UFE6"/>
<evidence type="ECO:0000313" key="2">
    <source>
        <dbReference type="EMBL" id="XBV86819.1"/>
    </source>
</evidence>
<dbReference type="EMBL" id="CP158299">
    <property type="protein sequence ID" value="XBV86819.1"/>
    <property type="molecule type" value="Genomic_DNA"/>
</dbReference>
<feature type="region of interest" description="Disordered" evidence="1">
    <location>
        <begin position="68"/>
        <end position="103"/>
    </location>
</feature>
<protein>
    <submittedName>
        <fullName evidence="2">Uncharacterized protein</fullName>
    </submittedName>
</protein>
<organism evidence="2">
    <name type="scientific">Deinococcus sonorensis KR-87</name>
    <dbReference type="NCBI Taxonomy" id="694439"/>
    <lineage>
        <taxon>Bacteria</taxon>
        <taxon>Thermotogati</taxon>
        <taxon>Deinococcota</taxon>
        <taxon>Deinococci</taxon>
        <taxon>Deinococcales</taxon>
        <taxon>Deinococcaceae</taxon>
        <taxon>Deinococcus</taxon>
    </lineage>
</organism>
<accession>A0AAU7UFE6</accession>
<dbReference type="KEGG" id="dsc:ABOD76_11060"/>
<feature type="compositionally biased region" description="Low complexity" evidence="1">
    <location>
        <begin position="1"/>
        <end position="11"/>
    </location>
</feature>
<feature type="region of interest" description="Disordered" evidence="1">
    <location>
        <begin position="1"/>
        <end position="20"/>
    </location>
</feature>
<dbReference type="RefSeq" id="WP_350244900.1">
    <property type="nucleotide sequence ID" value="NZ_CP158299.1"/>
</dbReference>
<evidence type="ECO:0000256" key="1">
    <source>
        <dbReference type="SAM" id="MobiDB-lite"/>
    </source>
</evidence>
<sequence length="103" mass="11335">MSSDSSAPPAQDAERQRDAQLREGLYARKLALAILSTLQHKGVLSAKEVDSILLASKRAADTEFVPTQAVRSSFSPLPEDRDPARVRHQPKAPPIFDIQIDED</sequence>
<reference evidence="2" key="1">
    <citation type="submission" date="2024-06" db="EMBL/GenBank/DDBJ databases">
        <title>Draft Genome Sequence of Deinococcus sonorensis Type Strain KR-87, a Biofilm Producing Representative of the Genus Deinococcus.</title>
        <authorList>
            <person name="Boren L.S."/>
            <person name="Grosso R.A."/>
            <person name="Hugenberg-Cox A.N."/>
            <person name="Hill J.T.E."/>
            <person name="Albert C.M."/>
            <person name="Tuohy J.M."/>
        </authorList>
    </citation>
    <scope>NUCLEOTIDE SEQUENCE</scope>
    <source>
        <strain evidence="2">KR-87</strain>
    </source>
</reference>
<name>A0AAU7UFE6_9DEIO</name>
<proteinExistence type="predicted"/>